<dbReference type="GeneID" id="34520208"/>
<accession>W6ML51</accession>
<comment type="similarity">
    <text evidence="1">Belongs to the PP2C family.</text>
</comment>
<protein>
    <recommendedName>
        <fullName evidence="1">Protein phosphatase</fullName>
        <ecNumber evidence="1">3.1.3.16</ecNumber>
    </recommendedName>
</protein>
<dbReference type="GO" id="GO:0005635">
    <property type="term" value="C:nuclear envelope"/>
    <property type="evidence" value="ECO:0007669"/>
    <property type="project" value="EnsemblFungi"/>
</dbReference>
<dbReference type="SMART" id="SM00331">
    <property type="entry name" value="PP2C_SIG"/>
    <property type="match status" value="1"/>
</dbReference>
<evidence type="ECO:0000256" key="1">
    <source>
        <dbReference type="RuleBase" id="RU366020"/>
    </source>
</evidence>
<dbReference type="PANTHER" id="PTHR12320:SF1">
    <property type="entry name" value="PROTEIN PHOSPHATASE PTC7 HOMOLOG"/>
    <property type="match status" value="1"/>
</dbReference>
<keyword evidence="1" id="KW-0464">Manganese</keyword>
<dbReference type="InterPro" id="IPR036457">
    <property type="entry name" value="PPM-type-like_dom_sf"/>
</dbReference>
<feature type="domain" description="PPM-type phosphatase" evidence="2">
    <location>
        <begin position="76"/>
        <end position="362"/>
    </location>
</feature>
<keyword evidence="1" id="KW-0904">Protein phosphatase</keyword>
<dbReference type="Proteomes" id="UP000019384">
    <property type="component" value="Unassembled WGS sequence"/>
</dbReference>
<dbReference type="SMART" id="SM00332">
    <property type="entry name" value="PP2Cc"/>
    <property type="match status" value="1"/>
</dbReference>
<dbReference type="SUPFAM" id="SSF81606">
    <property type="entry name" value="PP2C-like"/>
    <property type="match status" value="1"/>
</dbReference>
<name>W6ML51_9ASCO</name>
<sequence>MSQEGFFSDFTHVSFFKDSRRHFTRGSTGFNGNSTSTASSATDTLFRYTISAAFEPKNRLKDEAEEGELIRKSKKHITVAGSNAIDSPTGEDNFVMAVAEDGTAIVGVADGVGGWSEQGYDSSAISRKLCRCLEEVFLALRAKREPIPEPRKLLSLAFEKVKDSGEVEVGSTTVCYGTIDEYGALKVANLGDSWFGVFRQDEAGVAGSRFKCVSESTEQTYYFNAPYQLSIIPERILDAGKKRQANYLRNEPAESDVYEQQLQRGDVVVFGTDGVGDNVSVADIELYLTDSFAPFQDSSKDSRILYDKAQLEHINSKFVKAVKTLSNDIKYPSVFSQRLSEVTGQPYIGGKPDDITSVIVYVD</sequence>
<dbReference type="PROSITE" id="PS51746">
    <property type="entry name" value="PPM_2"/>
    <property type="match status" value="1"/>
</dbReference>
<dbReference type="EC" id="3.1.3.16" evidence="1"/>
<reference evidence="3" key="2">
    <citation type="submission" date="2014-02" db="EMBL/GenBank/DDBJ databases">
        <title>Complete DNA sequence of /Kuraishia capsulata/ illustrates novel genomic features among budding yeasts (/Saccharomycotina/).</title>
        <authorList>
            <person name="Morales L."/>
            <person name="Noel B."/>
            <person name="Porcel B."/>
            <person name="Marcet-Houben M."/>
            <person name="Hullo M-F."/>
            <person name="Sacerdot C."/>
            <person name="Tekaia F."/>
            <person name="Leh-Louis V."/>
            <person name="Despons L."/>
            <person name="Khanna V."/>
            <person name="Aury J-M."/>
            <person name="Barbe V."/>
            <person name="Couloux A."/>
            <person name="Labadie K."/>
            <person name="Pelletier E."/>
            <person name="Souciet J-L."/>
            <person name="Boekhout T."/>
            <person name="Gabaldon T."/>
            <person name="Wincker P."/>
            <person name="Dujon B."/>
        </authorList>
    </citation>
    <scope>NUCLEOTIDE SEQUENCE</scope>
    <source>
        <strain evidence="3">CBS 1993</strain>
    </source>
</reference>
<proteinExistence type="inferred from homology"/>
<evidence type="ECO:0000313" key="4">
    <source>
        <dbReference type="Proteomes" id="UP000019384"/>
    </source>
</evidence>
<dbReference type="InterPro" id="IPR039123">
    <property type="entry name" value="PPTC7"/>
</dbReference>
<dbReference type="GO" id="GO:1904775">
    <property type="term" value="P:positive regulation of ubiquinone biosynthetic process"/>
    <property type="evidence" value="ECO:0007669"/>
    <property type="project" value="EnsemblFungi"/>
</dbReference>
<reference evidence="3" key="1">
    <citation type="submission" date="2013-12" db="EMBL/GenBank/DDBJ databases">
        <authorList>
            <person name="Genoscope - CEA"/>
        </authorList>
    </citation>
    <scope>NUCLEOTIDE SEQUENCE</scope>
    <source>
        <strain evidence="3">CBS 1993</strain>
    </source>
</reference>
<organism evidence="3 4">
    <name type="scientific">Kuraishia capsulata CBS 1993</name>
    <dbReference type="NCBI Taxonomy" id="1382522"/>
    <lineage>
        <taxon>Eukaryota</taxon>
        <taxon>Fungi</taxon>
        <taxon>Dikarya</taxon>
        <taxon>Ascomycota</taxon>
        <taxon>Saccharomycotina</taxon>
        <taxon>Pichiomycetes</taxon>
        <taxon>Pichiales</taxon>
        <taxon>Pichiaceae</taxon>
        <taxon>Kuraishia</taxon>
    </lineage>
</organism>
<evidence type="ECO:0000313" key="3">
    <source>
        <dbReference type="EMBL" id="CDK26823.1"/>
    </source>
</evidence>
<keyword evidence="4" id="KW-1185">Reference proteome</keyword>
<comment type="cofactor">
    <cofactor evidence="1">
        <name>Mn(2+)</name>
        <dbReference type="ChEBI" id="CHEBI:29035"/>
    </cofactor>
</comment>
<comment type="catalytic activity">
    <reaction evidence="1">
        <text>O-phospho-L-seryl-[protein] + H2O = L-seryl-[protein] + phosphate</text>
        <dbReference type="Rhea" id="RHEA:20629"/>
        <dbReference type="Rhea" id="RHEA-COMP:9863"/>
        <dbReference type="Rhea" id="RHEA-COMP:11604"/>
        <dbReference type="ChEBI" id="CHEBI:15377"/>
        <dbReference type="ChEBI" id="CHEBI:29999"/>
        <dbReference type="ChEBI" id="CHEBI:43474"/>
        <dbReference type="ChEBI" id="CHEBI:83421"/>
        <dbReference type="EC" id="3.1.3.16"/>
    </reaction>
</comment>
<dbReference type="HOGENOM" id="CLU_029404_7_0_1"/>
<dbReference type="InterPro" id="IPR001932">
    <property type="entry name" value="PPM-type_phosphatase-like_dom"/>
</dbReference>
<comment type="catalytic activity">
    <reaction evidence="1">
        <text>O-phospho-L-threonyl-[protein] + H2O = L-threonyl-[protein] + phosphate</text>
        <dbReference type="Rhea" id="RHEA:47004"/>
        <dbReference type="Rhea" id="RHEA-COMP:11060"/>
        <dbReference type="Rhea" id="RHEA-COMP:11605"/>
        <dbReference type="ChEBI" id="CHEBI:15377"/>
        <dbReference type="ChEBI" id="CHEBI:30013"/>
        <dbReference type="ChEBI" id="CHEBI:43474"/>
        <dbReference type="ChEBI" id="CHEBI:61977"/>
        <dbReference type="EC" id="3.1.3.16"/>
    </reaction>
</comment>
<dbReference type="STRING" id="1382522.W6ML51"/>
<dbReference type="EMBL" id="HG793127">
    <property type="protein sequence ID" value="CDK26823.1"/>
    <property type="molecule type" value="Genomic_DNA"/>
</dbReference>
<keyword evidence="1" id="KW-0378">Hydrolase</keyword>
<dbReference type="Gene3D" id="3.60.40.10">
    <property type="entry name" value="PPM-type phosphatase domain"/>
    <property type="match status" value="1"/>
</dbReference>
<evidence type="ECO:0000259" key="2">
    <source>
        <dbReference type="PROSITE" id="PS51746"/>
    </source>
</evidence>
<dbReference type="GO" id="GO:0005739">
    <property type="term" value="C:mitochondrion"/>
    <property type="evidence" value="ECO:0007669"/>
    <property type="project" value="EnsemblFungi"/>
</dbReference>
<keyword evidence="1" id="KW-0479">Metal-binding</keyword>
<gene>
    <name evidence="3" type="ORF">KUCA_T00002797001</name>
</gene>
<dbReference type="AlphaFoldDB" id="W6ML51"/>
<dbReference type="RefSeq" id="XP_022458820.1">
    <property type="nucleotide sequence ID" value="XM_022603079.1"/>
</dbReference>
<dbReference type="OrthoDB" id="60843at2759"/>
<dbReference type="GO" id="GO:0046872">
    <property type="term" value="F:metal ion binding"/>
    <property type="evidence" value="ECO:0007669"/>
    <property type="project" value="UniProtKB-UniRule"/>
</dbReference>
<comment type="cofactor">
    <cofactor evidence="1">
        <name>Mg(2+)</name>
        <dbReference type="ChEBI" id="CHEBI:18420"/>
    </cofactor>
</comment>
<dbReference type="GO" id="GO:0004722">
    <property type="term" value="F:protein serine/threonine phosphatase activity"/>
    <property type="evidence" value="ECO:0007669"/>
    <property type="project" value="UniProtKB-EC"/>
</dbReference>
<dbReference type="PANTHER" id="PTHR12320">
    <property type="entry name" value="PROTEIN PHOSPHATASE 2C"/>
    <property type="match status" value="1"/>
</dbReference>
<keyword evidence="1" id="KW-0460">Magnesium</keyword>